<evidence type="ECO:0000313" key="4">
    <source>
        <dbReference type="EMBL" id="KAF6807956.1"/>
    </source>
</evidence>
<evidence type="ECO:0000256" key="2">
    <source>
        <dbReference type="SAM" id="Phobius"/>
    </source>
</evidence>
<feature type="transmembrane region" description="Helical" evidence="2">
    <location>
        <begin position="236"/>
        <end position="259"/>
    </location>
</feature>
<protein>
    <submittedName>
        <fullName evidence="4">Ankyrin repeat domain-containing protein 28</fullName>
    </submittedName>
</protein>
<evidence type="ECO:0000256" key="1">
    <source>
        <dbReference type="SAM" id="MobiDB-lite"/>
    </source>
</evidence>
<feature type="region of interest" description="Disordered" evidence="1">
    <location>
        <begin position="306"/>
        <end position="325"/>
    </location>
</feature>
<keyword evidence="2" id="KW-0472">Membrane</keyword>
<feature type="compositionally biased region" description="Polar residues" evidence="1">
    <location>
        <begin position="485"/>
        <end position="494"/>
    </location>
</feature>
<feature type="transmembrane region" description="Helical" evidence="2">
    <location>
        <begin position="271"/>
        <end position="294"/>
    </location>
</feature>
<evidence type="ECO:0000256" key="3">
    <source>
        <dbReference type="SAM" id="SignalP"/>
    </source>
</evidence>
<gene>
    <name evidence="4" type="ORF">CPLU01_15738</name>
</gene>
<feature type="compositionally biased region" description="Polar residues" evidence="1">
    <location>
        <begin position="197"/>
        <end position="209"/>
    </location>
</feature>
<feature type="chain" id="PRO_5034971404" evidence="3">
    <location>
        <begin position="24"/>
        <end position="1281"/>
    </location>
</feature>
<organism evidence="4 5">
    <name type="scientific">Colletotrichum plurivorum</name>
    <dbReference type="NCBI Taxonomy" id="2175906"/>
    <lineage>
        <taxon>Eukaryota</taxon>
        <taxon>Fungi</taxon>
        <taxon>Dikarya</taxon>
        <taxon>Ascomycota</taxon>
        <taxon>Pezizomycotina</taxon>
        <taxon>Sordariomycetes</taxon>
        <taxon>Hypocreomycetidae</taxon>
        <taxon>Glomerellales</taxon>
        <taxon>Glomerellaceae</taxon>
        <taxon>Colletotrichum</taxon>
        <taxon>Colletotrichum orchidearum species complex</taxon>
    </lineage>
</organism>
<evidence type="ECO:0000313" key="5">
    <source>
        <dbReference type="Proteomes" id="UP000654918"/>
    </source>
</evidence>
<feature type="non-terminal residue" evidence="4">
    <location>
        <position position="1281"/>
    </location>
</feature>
<name>A0A8H6J8A4_9PEZI</name>
<keyword evidence="2" id="KW-0812">Transmembrane</keyword>
<dbReference type="Gene3D" id="1.20.5.340">
    <property type="match status" value="6"/>
</dbReference>
<feature type="region of interest" description="Disordered" evidence="1">
    <location>
        <begin position="173"/>
        <end position="215"/>
    </location>
</feature>
<keyword evidence="2" id="KW-1133">Transmembrane helix</keyword>
<comment type="caution">
    <text evidence="4">The sequence shown here is derived from an EMBL/GenBank/DDBJ whole genome shotgun (WGS) entry which is preliminary data.</text>
</comment>
<feature type="compositionally biased region" description="Basic and acidic residues" evidence="1">
    <location>
        <begin position="173"/>
        <end position="196"/>
    </location>
</feature>
<keyword evidence="5" id="KW-1185">Reference proteome</keyword>
<sequence>MRRLSAAHLYLFLLTCAIGTAQADGWDDFSNNLAADLAPILALFGEQITKQFLSESTTIWDNFIFAMAPLGVITAVVSAIRVCGGSSLRAFIGRAQEGGGIAEAELCSSTSRDVCELYHNGAIVRVFGRPKILEIVHDRVAADKDFSRNDQTPAKCGIYSSRECIGTERAGWKEIGKHSREPRKTEERPPDEEKGPSDTSGQQLASKASTDNDEFAPNPNLSFNIGIRKRPVWVQWLAAAIAFLAQVSVLVFGGLVTSWGWKKEEDIPPAWAFPLMSLGTVLLCGGMFYCAFLVEKSTKERVFRKANNKNNKGKEESQNSSSPPSTIYVVQPGNQVIGDQTFDPFLFDDSANPINQYITSWKTPEKSGDQLGVWLAIAMTMTGFVLQFVGLRAMHSAVSVLQLGAILVVSFIRAVLRTQRLRKEDNRLHYRLDEVEGHELDWLALQIGNDKPGNDKPGEEEYFSWVVTSPAAGLHSAENREDNTEANGSGSNNGHSKKTSNHGSQKGAQIEKKTNTAPRSHSGLGAVARTFYYRSRLAELTSQSRLIKAKSSTAWDTRLVPARQLAQQLKKAIESSVRLLFPNGAEPLIWNFYAAASCPGPERVSIHIPLQRDSEWVTAWDTIQQHLEAMIGLWTWSIISDPRMEETDEFNFKVSKASEVPAFRIMAVGATREELERAKIDMQFWTDAFPSLESRKLMVGTGRMDLGPDVVWEVDKKDGTIGSTSAKTKSSLSSRSQQLLRLFGWQFAALPTSDGSSTEVFVSTTSLPLGHSISTACALDIYQSFLCASMRVLDSIGGQTKFSKGSRGFCLENEVISGLVECFKESSLGSTQDAFSVILPVLQCRSKLPYPTDTLPFTYNTAEDLSKGGKEVTALLLDRRGEQIIIAEEVVKAAAGNTKNGKDVMALFLDRQGDKIIMTDEVVKAAAGNKWNGKEVMTLLLDRRGKEITITKEVVKAAAGNKWSGEEVMTLLLDRRGKEITITEEVVKAGAGNEGNGKEVMTLLLDRRGKEITITEEVVKAGAGNEESGEEVITLLLYRRGDQVPITEEVVKAVARNERDGERVMRLLLDRRGDQVPITDEVVKAVAGNKENGKEVMALLLDRRGDEIIITKEVVKAAAGNKGNGEEVITLLLDRRGKEITITEEVVKAGVGNEESGEEVITLLLDRRGDQVPITDEVVKAAAGNKENGKEVMALLLDRRGDEITITKEVVKAAAGNEGNGKEVMTLLLDRRGKEITITEEVVKAGAGNEESGKEVMTLLLDRRGKEITITKEVVKAAAGN</sequence>
<accession>A0A8H6J8A4</accession>
<dbReference type="Proteomes" id="UP000654918">
    <property type="component" value="Unassembled WGS sequence"/>
</dbReference>
<feature type="signal peptide" evidence="3">
    <location>
        <begin position="1"/>
        <end position="23"/>
    </location>
</feature>
<dbReference type="Pfam" id="PF23397">
    <property type="entry name" value="DUF7104"/>
    <property type="match status" value="13"/>
</dbReference>
<dbReference type="InterPro" id="IPR055530">
    <property type="entry name" value="DUF7104"/>
</dbReference>
<dbReference type="EMBL" id="WIGO01000603">
    <property type="protein sequence ID" value="KAF6807956.1"/>
    <property type="molecule type" value="Genomic_DNA"/>
</dbReference>
<proteinExistence type="predicted"/>
<feature type="transmembrane region" description="Helical" evidence="2">
    <location>
        <begin position="63"/>
        <end position="84"/>
    </location>
</feature>
<reference evidence="4" key="1">
    <citation type="journal article" date="2020" name="Phytopathology">
        <title>Genome Sequence Resources of Colletotrichum truncatum, C. plurivorum, C. musicola, and C. sojae: Four Species Pathogenic to Soybean (Glycine max).</title>
        <authorList>
            <person name="Rogerio F."/>
            <person name="Boufleur T.R."/>
            <person name="Ciampi-Guillardi M."/>
            <person name="Sukno S.A."/>
            <person name="Thon M.R."/>
            <person name="Massola Junior N.S."/>
            <person name="Baroncelli R."/>
        </authorList>
    </citation>
    <scope>NUCLEOTIDE SEQUENCE</scope>
    <source>
        <strain evidence="4">LFN00145</strain>
    </source>
</reference>
<keyword evidence="3" id="KW-0732">Signal</keyword>
<feature type="transmembrane region" description="Helical" evidence="2">
    <location>
        <begin position="371"/>
        <end position="391"/>
    </location>
</feature>
<feature type="region of interest" description="Disordered" evidence="1">
    <location>
        <begin position="474"/>
        <end position="522"/>
    </location>
</feature>